<dbReference type="PANTHER" id="PTHR30576">
    <property type="entry name" value="COLANIC BIOSYNTHESIS UDP-GLUCOSE LIPID CARRIER TRANSFERASE"/>
    <property type="match status" value="1"/>
</dbReference>
<feature type="transmembrane region" description="Helical" evidence="7">
    <location>
        <begin position="261"/>
        <end position="286"/>
    </location>
</feature>
<dbReference type="Proteomes" id="UP000253319">
    <property type="component" value="Unassembled WGS sequence"/>
</dbReference>
<evidence type="ECO:0000256" key="2">
    <source>
        <dbReference type="ARBA" id="ARBA00006464"/>
    </source>
</evidence>
<dbReference type="GO" id="GO:0016780">
    <property type="term" value="F:phosphotransferase activity, for other substituted phosphate groups"/>
    <property type="evidence" value="ECO:0007669"/>
    <property type="project" value="TreeGrafter"/>
</dbReference>
<comment type="subcellular location">
    <subcellularLocation>
        <location evidence="1">Membrane</location>
        <topology evidence="1">Multi-pass membrane protein</topology>
    </subcellularLocation>
</comment>
<dbReference type="Pfam" id="PF13727">
    <property type="entry name" value="CoA_binding_3"/>
    <property type="match status" value="1"/>
</dbReference>
<organism evidence="9 10">
    <name type="scientific">Flavobacterium tibetense</name>
    <dbReference type="NCBI Taxonomy" id="2233533"/>
    <lineage>
        <taxon>Bacteria</taxon>
        <taxon>Pseudomonadati</taxon>
        <taxon>Bacteroidota</taxon>
        <taxon>Flavobacteriia</taxon>
        <taxon>Flavobacteriales</taxon>
        <taxon>Flavobacteriaceae</taxon>
        <taxon>Flavobacterium</taxon>
    </lineage>
</organism>
<evidence type="ECO:0000256" key="4">
    <source>
        <dbReference type="ARBA" id="ARBA00022692"/>
    </source>
</evidence>
<evidence type="ECO:0000313" key="10">
    <source>
        <dbReference type="Proteomes" id="UP000253319"/>
    </source>
</evidence>
<keyword evidence="3 9" id="KW-0808">Transferase</keyword>
<dbReference type="OrthoDB" id="9808602at2"/>
<evidence type="ECO:0000259" key="8">
    <source>
        <dbReference type="Pfam" id="PF02397"/>
    </source>
</evidence>
<evidence type="ECO:0000256" key="1">
    <source>
        <dbReference type="ARBA" id="ARBA00004141"/>
    </source>
</evidence>
<keyword evidence="5 7" id="KW-1133">Transmembrane helix</keyword>
<evidence type="ECO:0000256" key="7">
    <source>
        <dbReference type="SAM" id="Phobius"/>
    </source>
</evidence>
<dbReference type="AlphaFoldDB" id="A0A365P537"/>
<dbReference type="RefSeq" id="WP_113987593.1">
    <property type="nucleotide sequence ID" value="NZ_QLST01000001.1"/>
</dbReference>
<keyword evidence="6 7" id="KW-0472">Membrane</keyword>
<name>A0A365P537_9FLAO</name>
<evidence type="ECO:0000256" key="3">
    <source>
        <dbReference type="ARBA" id="ARBA00022679"/>
    </source>
</evidence>
<keyword evidence="4 7" id="KW-0812">Transmembrane</keyword>
<dbReference type="GO" id="GO:0016020">
    <property type="term" value="C:membrane"/>
    <property type="evidence" value="ECO:0007669"/>
    <property type="project" value="UniProtKB-SubCell"/>
</dbReference>
<comment type="similarity">
    <text evidence="2">Belongs to the bacterial sugar transferase family.</text>
</comment>
<dbReference type="NCBIfam" id="TIGR03025">
    <property type="entry name" value="EPS_sugtrans"/>
    <property type="match status" value="1"/>
</dbReference>
<feature type="domain" description="Bacterial sugar transferase" evidence="8">
    <location>
        <begin position="259"/>
        <end position="443"/>
    </location>
</feature>
<feature type="transmembrane region" description="Helical" evidence="7">
    <location>
        <begin position="74"/>
        <end position="91"/>
    </location>
</feature>
<comment type="caution">
    <text evidence="9">The sequence shown here is derived from an EMBL/GenBank/DDBJ whole genome shotgun (WGS) entry which is preliminary data.</text>
</comment>
<feature type="transmembrane region" description="Helical" evidence="7">
    <location>
        <begin position="103"/>
        <end position="123"/>
    </location>
</feature>
<dbReference type="EMBL" id="QLST01000001">
    <property type="protein sequence ID" value="RBA29710.1"/>
    <property type="molecule type" value="Genomic_DNA"/>
</dbReference>
<proteinExistence type="inferred from homology"/>
<gene>
    <name evidence="9" type="ORF">DPN68_00320</name>
</gene>
<dbReference type="Pfam" id="PF02397">
    <property type="entry name" value="Bac_transf"/>
    <property type="match status" value="1"/>
</dbReference>
<keyword evidence="10" id="KW-1185">Reference proteome</keyword>
<feature type="transmembrane region" description="Helical" evidence="7">
    <location>
        <begin position="17"/>
        <end position="35"/>
    </location>
</feature>
<protein>
    <submittedName>
        <fullName evidence="9">Undecaprenyl-phosphate glucose phosphotransferase</fullName>
    </submittedName>
</protein>
<evidence type="ECO:0000313" key="9">
    <source>
        <dbReference type="EMBL" id="RBA29710.1"/>
    </source>
</evidence>
<sequence>MAPKTGRYSVYIRPIQIFLDLVILNLLIVICMRSAMSNFGYHLLVSFFWLVISYYSGYYEVFRYSKGIEILGKLLKQFTFISLITFAYVGFKYKYVTVDEVGFYILWSFLLVGFVKFSIFFLLKKYRILYGGNHRNVIIVGSGKSVEELSEFFTTNPDYGYNLVRVFDLKSNKKQELLDSKIYVVDNKIDEVYASINVLTNNEINDLINFADNSLKTVKFLPDSKNTLLRNLAVEYYEYIPIISLRTIPLDKEVNKRLKRFFDIVFSLVIIVFLLSWLTPILALIIRLESKGPTFFKQKRNGLNYEEFNCFKFRSMHLNPIADLEQVQKNDPRITKIGRFMRKTSIDELPQFFNVLLGDMSVVGPRPHMVSHTEMYAKSVDKFMVRHFIKPGITGLAQTNGFRGEVESERDIINRVKYDIFYLENWSILLDIKIIFITIINAIKGEKKAY</sequence>
<reference evidence="9 10" key="1">
    <citation type="submission" date="2018-06" db="EMBL/GenBank/DDBJ databases">
        <title>Flavobacterium tibetense sp. nov., isolated from a wetland YonghuCo on Tibetan Plateau.</title>
        <authorList>
            <person name="Xing P."/>
            <person name="Phurbu D."/>
            <person name="Lu H."/>
        </authorList>
    </citation>
    <scope>NUCLEOTIDE SEQUENCE [LARGE SCALE GENOMIC DNA]</scope>
    <source>
        <strain evidence="9 10">YH5</strain>
    </source>
</reference>
<dbReference type="Gene3D" id="3.40.50.720">
    <property type="entry name" value="NAD(P)-binding Rossmann-like Domain"/>
    <property type="match status" value="1"/>
</dbReference>
<dbReference type="InterPro" id="IPR003362">
    <property type="entry name" value="Bact_transf"/>
</dbReference>
<evidence type="ECO:0000256" key="6">
    <source>
        <dbReference type="ARBA" id="ARBA00023136"/>
    </source>
</evidence>
<feature type="transmembrane region" description="Helical" evidence="7">
    <location>
        <begin position="41"/>
        <end position="62"/>
    </location>
</feature>
<dbReference type="InterPro" id="IPR017475">
    <property type="entry name" value="EPS_sugar_tfrase"/>
</dbReference>
<accession>A0A365P537</accession>
<evidence type="ECO:0000256" key="5">
    <source>
        <dbReference type="ARBA" id="ARBA00022989"/>
    </source>
</evidence>
<dbReference type="PANTHER" id="PTHR30576:SF0">
    <property type="entry name" value="UNDECAPRENYL-PHOSPHATE N-ACETYLGALACTOSAMINYL 1-PHOSPHATE TRANSFERASE-RELATED"/>
    <property type="match status" value="1"/>
</dbReference>